<dbReference type="AlphaFoldDB" id="A0A0A8YQH6"/>
<reference evidence="1" key="1">
    <citation type="submission" date="2014-09" db="EMBL/GenBank/DDBJ databases">
        <authorList>
            <person name="Magalhaes I.L.F."/>
            <person name="Oliveira U."/>
            <person name="Santos F.R."/>
            <person name="Vidigal T.H.D.A."/>
            <person name="Brescovit A.D."/>
            <person name="Santos A.J."/>
        </authorList>
    </citation>
    <scope>NUCLEOTIDE SEQUENCE</scope>
    <source>
        <tissue evidence="1">Shoot tissue taken approximately 20 cm above the soil surface</tissue>
    </source>
</reference>
<protein>
    <submittedName>
        <fullName evidence="1">Uncharacterized protein</fullName>
    </submittedName>
</protein>
<proteinExistence type="predicted"/>
<sequence length="50" mass="6231">MLPYEVNSIVPELSPQVRLLWRYLVYNNMEKHFSYLCDLYLFHIFLCYKQ</sequence>
<name>A0A0A8YQH6_ARUDO</name>
<organism evidence="1">
    <name type="scientific">Arundo donax</name>
    <name type="common">Giant reed</name>
    <name type="synonym">Donax arundinaceus</name>
    <dbReference type="NCBI Taxonomy" id="35708"/>
    <lineage>
        <taxon>Eukaryota</taxon>
        <taxon>Viridiplantae</taxon>
        <taxon>Streptophyta</taxon>
        <taxon>Embryophyta</taxon>
        <taxon>Tracheophyta</taxon>
        <taxon>Spermatophyta</taxon>
        <taxon>Magnoliopsida</taxon>
        <taxon>Liliopsida</taxon>
        <taxon>Poales</taxon>
        <taxon>Poaceae</taxon>
        <taxon>PACMAD clade</taxon>
        <taxon>Arundinoideae</taxon>
        <taxon>Arundineae</taxon>
        <taxon>Arundo</taxon>
    </lineage>
</organism>
<reference evidence="1" key="2">
    <citation type="journal article" date="2015" name="Data Brief">
        <title>Shoot transcriptome of the giant reed, Arundo donax.</title>
        <authorList>
            <person name="Barrero R.A."/>
            <person name="Guerrero F.D."/>
            <person name="Moolhuijzen P."/>
            <person name="Goolsby J.A."/>
            <person name="Tidwell J."/>
            <person name="Bellgard S.E."/>
            <person name="Bellgard M.I."/>
        </authorList>
    </citation>
    <scope>NUCLEOTIDE SEQUENCE</scope>
    <source>
        <tissue evidence="1">Shoot tissue taken approximately 20 cm above the soil surface</tissue>
    </source>
</reference>
<dbReference type="EMBL" id="GBRH01273293">
    <property type="protein sequence ID" value="JAD24602.1"/>
    <property type="molecule type" value="Transcribed_RNA"/>
</dbReference>
<evidence type="ECO:0000313" key="1">
    <source>
        <dbReference type="EMBL" id="JAD24602.1"/>
    </source>
</evidence>
<accession>A0A0A8YQH6</accession>